<keyword evidence="1" id="KW-0472">Membrane</keyword>
<feature type="transmembrane region" description="Helical" evidence="1">
    <location>
        <begin position="107"/>
        <end position="130"/>
    </location>
</feature>
<feature type="signal peptide" evidence="2">
    <location>
        <begin position="1"/>
        <end position="20"/>
    </location>
</feature>
<organism evidence="3 4">
    <name type="scientific">Treponema lecithinolyticum ATCC 700332</name>
    <dbReference type="NCBI Taxonomy" id="1321815"/>
    <lineage>
        <taxon>Bacteria</taxon>
        <taxon>Pseudomonadati</taxon>
        <taxon>Spirochaetota</taxon>
        <taxon>Spirochaetia</taxon>
        <taxon>Spirochaetales</taxon>
        <taxon>Treponemataceae</taxon>
        <taxon>Treponema</taxon>
    </lineage>
</organism>
<feature type="chain" id="PRO_5047160230" evidence="2">
    <location>
        <begin position="21"/>
        <end position="201"/>
    </location>
</feature>
<keyword evidence="1" id="KW-0812">Transmembrane</keyword>
<sequence>MKKLFLAAVSVCLLCAAAFAQDMPLDAETKADLSARAKILLKDVKKHQEKIQKIAIELPYQERLSLYNKEKKETLGPVAINVFSFLVGIPPNLGIGSFAQKDIAGGVIHLGTGLIGTGCAVGGCLSLLISKKPEEYAIPLLVAGGAISLGSWIFGIVRPITYASKYNRRLEQALLLNDAQMSIVPLAVPNGQFGLAVSVRY</sequence>
<dbReference type="InterPro" id="IPR008420">
    <property type="entry name" value="Borrelia_P13"/>
</dbReference>
<name>A0ABN0NW70_TRELE</name>
<feature type="transmembrane region" description="Helical" evidence="1">
    <location>
        <begin position="136"/>
        <end position="157"/>
    </location>
</feature>
<feature type="transmembrane region" description="Helical" evidence="1">
    <location>
        <begin position="74"/>
        <end position="95"/>
    </location>
</feature>
<dbReference type="Proteomes" id="UP000016649">
    <property type="component" value="Unassembled WGS sequence"/>
</dbReference>
<accession>A0ABN0NW70</accession>
<gene>
    <name evidence="3" type="ORF">HMPREF9193_02090</name>
</gene>
<dbReference type="Pfam" id="PF05628">
    <property type="entry name" value="Borrelia_P13"/>
    <property type="match status" value="1"/>
</dbReference>
<evidence type="ECO:0000313" key="4">
    <source>
        <dbReference type="Proteomes" id="UP000016649"/>
    </source>
</evidence>
<evidence type="ECO:0000313" key="3">
    <source>
        <dbReference type="EMBL" id="ERJ91637.1"/>
    </source>
</evidence>
<reference evidence="3 4" key="1">
    <citation type="submission" date="2013-08" db="EMBL/GenBank/DDBJ databases">
        <authorList>
            <person name="Weinstock G."/>
            <person name="Sodergren E."/>
            <person name="Wylie T."/>
            <person name="Fulton L."/>
            <person name="Fulton R."/>
            <person name="Fronick C."/>
            <person name="O'Laughlin M."/>
            <person name="Godfrey J."/>
            <person name="Miner T."/>
            <person name="Herter B."/>
            <person name="Appelbaum E."/>
            <person name="Cordes M."/>
            <person name="Lek S."/>
            <person name="Wollam A."/>
            <person name="Pepin K.H."/>
            <person name="Palsikar V.B."/>
            <person name="Mitreva M."/>
            <person name="Wilson R.K."/>
        </authorList>
    </citation>
    <scope>NUCLEOTIDE SEQUENCE [LARGE SCALE GENOMIC DNA]</scope>
    <source>
        <strain evidence="3 4">ATCC 700332</strain>
    </source>
</reference>
<keyword evidence="4" id="KW-1185">Reference proteome</keyword>
<dbReference type="EMBL" id="AWVH01000044">
    <property type="protein sequence ID" value="ERJ91637.1"/>
    <property type="molecule type" value="Genomic_DNA"/>
</dbReference>
<keyword evidence="1" id="KW-1133">Transmembrane helix</keyword>
<proteinExistence type="predicted"/>
<protein>
    <submittedName>
        <fullName evidence="3">Uncharacterized protein</fullName>
    </submittedName>
</protein>
<evidence type="ECO:0000256" key="1">
    <source>
        <dbReference type="SAM" id="Phobius"/>
    </source>
</evidence>
<dbReference type="RefSeq" id="WP_021686263.1">
    <property type="nucleotide sequence ID" value="NZ_KI260554.1"/>
</dbReference>
<comment type="caution">
    <text evidence="3">The sequence shown here is derived from an EMBL/GenBank/DDBJ whole genome shotgun (WGS) entry which is preliminary data.</text>
</comment>
<evidence type="ECO:0000256" key="2">
    <source>
        <dbReference type="SAM" id="SignalP"/>
    </source>
</evidence>
<keyword evidence="2" id="KW-0732">Signal</keyword>